<accession>A0A1J5PM66</accession>
<name>A0A1J5PM66_9ZZZZ</name>
<protein>
    <submittedName>
        <fullName evidence="1">Uncharacterized protein</fullName>
    </submittedName>
</protein>
<comment type="caution">
    <text evidence="1">The sequence shown here is derived from an EMBL/GenBank/DDBJ whole genome shotgun (WGS) entry which is preliminary data.</text>
</comment>
<organism evidence="1">
    <name type="scientific">mine drainage metagenome</name>
    <dbReference type="NCBI Taxonomy" id="410659"/>
    <lineage>
        <taxon>unclassified sequences</taxon>
        <taxon>metagenomes</taxon>
        <taxon>ecological metagenomes</taxon>
    </lineage>
</organism>
<evidence type="ECO:0000313" key="1">
    <source>
        <dbReference type="EMBL" id="OIQ68863.1"/>
    </source>
</evidence>
<dbReference type="AlphaFoldDB" id="A0A1J5PM66"/>
<proteinExistence type="predicted"/>
<sequence length="101" mass="11128">MTAGEKKDVVFTERLRTHPGKVAIYGWQRTNGLPIQPLSTVHGAFYADYSHGIRLVSNTAFVNGQPHPLSEIFQDSGLARIISAEGTIEHPHQLLASLYSN</sequence>
<gene>
    <name evidence="1" type="ORF">GALL_495370</name>
</gene>
<reference evidence="1" key="1">
    <citation type="submission" date="2016-10" db="EMBL/GenBank/DDBJ databases">
        <title>Sequence of Gallionella enrichment culture.</title>
        <authorList>
            <person name="Poehlein A."/>
            <person name="Muehling M."/>
            <person name="Daniel R."/>
        </authorList>
    </citation>
    <scope>NUCLEOTIDE SEQUENCE</scope>
</reference>
<dbReference type="EMBL" id="MLJW01005058">
    <property type="protein sequence ID" value="OIQ68863.1"/>
    <property type="molecule type" value="Genomic_DNA"/>
</dbReference>